<feature type="compositionally biased region" description="Basic and acidic residues" evidence="1">
    <location>
        <begin position="179"/>
        <end position="194"/>
    </location>
</feature>
<accession>A0AAP0FZD7</accession>
<evidence type="ECO:0000256" key="1">
    <source>
        <dbReference type="SAM" id="MobiDB-lite"/>
    </source>
</evidence>
<feature type="region of interest" description="Disordered" evidence="1">
    <location>
        <begin position="110"/>
        <end position="263"/>
    </location>
</feature>
<dbReference type="AlphaFoldDB" id="A0AAP0FZD7"/>
<evidence type="ECO:0000313" key="2">
    <source>
        <dbReference type="EMBL" id="KAK8928285.1"/>
    </source>
</evidence>
<feature type="compositionally biased region" description="Basic and acidic residues" evidence="1">
    <location>
        <begin position="12"/>
        <end position="22"/>
    </location>
</feature>
<reference evidence="2 3" key="1">
    <citation type="journal article" date="2022" name="Nat. Plants">
        <title>Genomes of leafy and leafless Platanthera orchids illuminate the evolution of mycoheterotrophy.</title>
        <authorList>
            <person name="Li M.H."/>
            <person name="Liu K.W."/>
            <person name="Li Z."/>
            <person name="Lu H.C."/>
            <person name="Ye Q.L."/>
            <person name="Zhang D."/>
            <person name="Wang J.Y."/>
            <person name="Li Y.F."/>
            <person name="Zhong Z.M."/>
            <person name="Liu X."/>
            <person name="Yu X."/>
            <person name="Liu D.K."/>
            <person name="Tu X.D."/>
            <person name="Liu B."/>
            <person name="Hao Y."/>
            <person name="Liao X.Y."/>
            <person name="Jiang Y.T."/>
            <person name="Sun W.H."/>
            <person name="Chen J."/>
            <person name="Chen Y.Q."/>
            <person name="Ai Y."/>
            <person name="Zhai J.W."/>
            <person name="Wu S.S."/>
            <person name="Zhou Z."/>
            <person name="Hsiao Y.Y."/>
            <person name="Wu W.L."/>
            <person name="Chen Y.Y."/>
            <person name="Lin Y.F."/>
            <person name="Hsu J.L."/>
            <person name="Li C.Y."/>
            <person name="Wang Z.W."/>
            <person name="Zhao X."/>
            <person name="Zhong W.Y."/>
            <person name="Ma X.K."/>
            <person name="Ma L."/>
            <person name="Huang J."/>
            <person name="Chen G.Z."/>
            <person name="Huang M.Z."/>
            <person name="Huang L."/>
            <person name="Peng D.H."/>
            <person name="Luo Y.B."/>
            <person name="Zou S.Q."/>
            <person name="Chen S.P."/>
            <person name="Lan S."/>
            <person name="Tsai W.C."/>
            <person name="Van de Peer Y."/>
            <person name="Liu Z.J."/>
        </authorList>
    </citation>
    <scope>NUCLEOTIDE SEQUENCE [LARGE SCALE GENOMIC DNA]</scope>
    <source>
        <strain evidence="2">Lor287</strain>
    </source>
</reference>
<protein>
    <submittedName>
        <fullName evidence="2">Uncharacterized protein</fullName>
    </submittedName>
</protein>
<comment type="caution">
    <text evidence="2">The sequence shown here is derived from an EMBL/GenBank/DDBJ whole genome shotgun (WGS) entry which is preliminary data.</text>
</comment>
<feature type="compositionally biased region" description="Low complexity" evidence="1">
    <location>
        <begin position="48"/>
        <end position="68"/>
    </location>
</feature>
<keyword evidence="3" id="KW-1185">Reference proteome</keyword>
<feature type="compositionally biased region" description="Basic and acidic residues" evidence="1">
    <location>
        <begin position="110"/>
        <end position="132"/>
    </location>
</feature>
<gene>
    <name evidence="2" type="ORF">KSP39_PZI017464</name>
</gene>
<dbReference type="EMBL" id="JBBWWQ010000015">
    <property type="protein sequence ID" value="KAK8928285.1"/>
    <property type="molecule type" value="Genomic_DNA"/>
</dbReference>
<feature type="region of interest" description="Disordered" evidence="1">
    <location>
        <begin position="48"/>
        <end position="69"/>
    </location>
</feature>
<dbReference type="Proteomes" id="UP001418222">
    <property type="component" value="Unassembled WGS sequence"/>
</dbReference>
<feature type="region of interest" description="Disordered" evidence="1">
    <location>
        <begin position="1"/>
        <end position="27"/>
    </location>
</feature>
<name>A0AAP0FZD7_9ASPA</name>
<organism evidence="2 3">
    <name type="scientific">Platanthera zijinensis</name>
    <dbReference type="NCBI Taxonomy" id="2320716"/>
    <lineage>
        <taxon>Eukaryota</taxon>
        <taxon>Viridiplantae</taxon>
        <taxon>Streptophyta</taxon>
        <taxon>Embryophyta</taxon>
        <taxon>Tracheophyta</taxon>
        <taxon>Spermatophyta</taxon>
        <taxon>Magnoliopsida</taxon>
        <taxon>Liliopsida</taxon>
        <taxon>Asparagales</taxon>
        <taxon>Orchidaceae</taxon>
        <taxon>Orchidoideae</taxon>
        <taxon>Orchideae</taxon>
        <taxon>Orchidinae</taxon>
        <taxon>Platanthera</taxon>
    </lineage>
</organism>
<sequence>MPKAAMPINCGDSRENSRKGRDGAGGAAKGTLKLLELGAKLINILAGSGSQIGGRRPSGSRSSRGSSIKVRRQAVLVVTSSFEMIIAATKNDHHGLVPETVAGLPERKIHEKAAGEKEGQQRIDEAATRREMQVAASRRGKLRRAAITEQGSPQRIESGRAANKGGRSRRAGGSSNSGEIDRAERERPHGDQERQVAASSEQGEAGRCGQRSASRGKQQRRERDRTSSRRGRSLRAAINEQGETAADRKSPRGKRRGEKGGPT</sequence>
<evidence type="ECO:0000313" key="3">
    <source>
        <dbReference type="Proteomes" id="UP001418222"/>
    </source>
</evidence>
<proteinExistence type="predicted"/>
<feature type="compositionally biased region" description="Low complexity" evidence="1">
    <location>
        <begin position="159"/>
        <end position="178"/>
    </location>
</feature>